<organism evidence="2 3">
    <name type="scientific">Rubidibacter lacunae KORDI 51-2</name>
    <dbReference type="NCBI Taxonomy" id="582515"/>
    <lineage>
        <taxon>Bacteria</taxon>
        <taxon>Bacillati</taxon>
        <taxon>Cyanobacteriota</taxon>
        <taxon>Cyanophyceae</taxon>
        <taxon>Oscillatoriophycideae</taxon>
        <taxon>Chroococcales</taxon>
        <taxon>Aphanothecaceae</taxon>
        <taxon>Rubidibacter</taxon>
    </lineage>
</organism>
<dbReference type="AlphaFoldDB" id="U5DH07"/>
<keyword evidence="1" id="KW-1133">Transmembrane helix</keyword>
<feature type="transmembrane region" description="Helical" evidence="1">
    <location>
        <begin position="57"/>
        <end position="79"/>
    </location>
</feature>
<proteinExistence type="predicted"/>
<dbReference type="InParanoid" id="U5DH07"/>
<evidence type="ECO:0000313" key="3">
    <source>
        <dbReference type="Proteomes" id="UP000016960"/>
    </source>
</evidence>
<evidence type="ECO:0000313" key="2">
    <source>
        <dbReference type="EMBL" id="ERN40881.1"/>
    </source>
</evidence>
<evidence type="ECO:0000256" key="1">
    <source>
        <dbReference type="SAM" id="Phobius"/>
    </source>
</evidence>
<gene>
    <name evidence="2" type="ORF">KR51_00025940</name>
</gene>
<sequence length="145" mass="15881">MSCSRVHYFSKKIAVLPNSSRPNELSASVSGFGCWLVLALFVLLLSAAGLGWLAKGVLVVVGLMLLLPALLFAGIQFWLRRQFVRDRCPVCTTEIVAWRNGTNRCPNCGESVCIGSDNRFQHATPPDTVDVSAVEVEPRQLDEGF</sequence>
<dbReference type="STRING" id="582515.KR51_00025940"/>
<keyword evidence="3" id="KW-1185">Reference proteome</keyword>
<keyword evidence="1" id="KW-0472">Membrane</keyword>
<reference evidence="2 3" key="1">
    <citation type="submission" date="2013-05" db="EMBL/GenBank/DDBJ databases">
        <title>Draft genome sequence of Rubidibacter lacunae KORDI 51-2.</title>
        <authorList>
            <person name="Choi D.H."/>
            <person name="Noh J.H."/>
            <person name="Kwon K.-K."/>
            <person name="Lee J.-H."/>
            <person name="Ryu J.-Y."/>
        </authorList>
    </citation>
    <scope>NUCLEOTIDE SEQUENCE [LARGE SCALE GENOMIC DNA]</scope>
    <source>
        <strain evidence="2 3">KORDI 51-2</strain>
    </source>
</reference>
<comment type="caution">
    <text evidence="2">The sequence shown here is derived from an EMBL/GenBank/DDBJ whole genome shotgun (WGS) entry which is preliminary data.</text>
</comment>
<dbReference type="OrthoDB" id="486490at2"/>
<feature type="transmembrane region" description="Helical" evidence="1">
    <location>
        <begin position="25"/>
        <end position="45"/>
    </location>
</feature>
<dbReference type="Proteomes" id="UP000016960">
    <property type="component" value="Unassembled WGS sequence"/>
</dbReference>
<accession>U5DH07</accession>
<dbReference type="eggNOG" id="COG1675">
    <property type="taxonomic scope" value="Bacteria"/>
</dbReference>
<name>U5DH07_9CHRO</name>
<keyword evidence="1" id="KW-0812">Transmembrane</keyword>
<protein>
    <submittedName>
        <fullName evidence="2">Uncharacterized protein</fullName>
    </submittedName>
</protein>
<dbReference type="EMBL" id="ASSJ01000066">
    <property type="protein sequence ID" value="ERN40881.1"/>
    <property type="molecule type" value="Genomic_DNA"/>
</dbReference>